<evidence type="ECO:0000256" key="6">
    <source>
        <dbReference type="HAMAP-Rule" id="MF_00944"/>
    </source>
</evidence>
<keyword evidence="11" id="KW-1185">Reference proteome</keyword>
<feature type="domain" description="OBG-type G" evidence="8">
    <location>
        <begin position="3"/>
        <end position="259"/>
    </location>
</feature>
<dbReference type="PRINTS" id="PR00326">
    <property type="entry name" value="GTP1OBG"/>
</dbReference>
<dbReference type="Pfam" id="PF06071">
    <property type="entry name" value="YchF-GTPase_C"/>
    <property type="match status" value="1"/>
</dbReference>
<dbReference type="InterPro" id="IPR012675">
    <property type="entry name" value="Beta-grasp_dom_sf"/>
</dbReference>
<dbReference type="InterPro" id="IPR027417">
    <property type="entry name" value="P-loop_NTPase"/>
</dbReference>
<dbReference type="PROSITE" id="PS51880">
    <property type="entry name" value="TGS"/>
    <property type="match status" value="1"/>
</dbReference>
<dbReference type="CDD" id="cd04867">
    <property type="entry name" value="TGS_YchF_OLA1"/>
    <property type="match status" value="1"/>
</dbReference>
<sequence>MGFSIGIVGLPNVGKSTLFNAITNAGAEASNYPFCTIDPNVGIVEVPDERLGALAEMHQSKKIIPTAIEMVDIAGLVKGASQGEGLGNKFLANIREVDAIAHVVRCFEDPNIVHVSGSVDPKRDIEIIELELIYADLSTAEKRLDSAQKKAKSGKAEDKKEALLFQRIQERLATGQPVRGLEFSDEEKELKKTVQFLSEKPVLYVANIGENQIRTSSTDPYVQTVRDIAAAENAEVVVISTKLESELAELALNERKELLREYGLKESGIELLARQAYKLLGLITYLTSGEPETRAWTIRVGTKAPQAAGVIHTDFEKGFIKAEIINYTQLKDFKSLSEAKEKGLVRQEGKEYIMQDGDVVLFKFNN</sequence>
<evidence type="ECO:0000256" key="7">
    <source>
        <dbReference type="SAM" id="Coils"/>
    </source>
</evidence>
<dbReference type="Pfam" id="PF01926">
    <property type="entry name" value="MMR_HSR1"/>
    <property type="match status" value="1"/>
</dbReference>
<dbReference type="GO" id="GO:0046872">
    <property type="term" value="F:metal ion binding"/>
    <property type="evidence" value="ECO:0007669"/>
    <property type="project" value="UniProtKB-KW"/>
</dbReference>
<evidence type="ECO:0000256" key="4">
    <source>
        <dbReference type="ARBA" id="ARBA00022840"/>
    </source>
</evidence>
<organism evidence="10 11">
    <name type="scientific">Candidatus Termititenax dinenymphae</name>
    <dbReference type="NCBI Taxonomy" id="2218523"/>
    <lineage>
        <taxon>Bacteria</taxon>
        <taxon>Bacillati</taxon>
        <taxon>Candidatus Margulisiibacteriota</taxon>
        <taxon>Candidatus Termititenacia</taxon>
        <taxon>Candidatus Termititenacales</taxon>
        <taxon>Candidatus Termititenacaceae</taxon>
        <taxon>Candidatus Termititenax</taxon>
    </lineage>
</organism>
<keyword evidence="4 6" id="KW-0067">ATP-binding</keyword>
<feature type="coiled-coil region" evidence="7">
    <location>
        <begin position="130"/>
        <end position="157"/>
    </location>
</feature>
<accession>A0A388TK63</accession>
<dbReference type="PROSITE" id="PS51710">
    <property type="entry name" value="G_OBG"/>
    <property type="match status" value="1"/>
</dbReference>
<keyword evidence="7" id="KW-0175">Coiled coil</keyword>
<dbReference type="GO" id="GO:0043023">
    <property type="term" value="F:ribosomal large subunit binding"/>
    <property type="evidence" value="ECO:0007669"/>
    <property type="project" value="UniProtKB-UniRule"/>
</dbReference>
<dbReference type="SUPFAM" id="SSF52540">
    <property type="entry name" value="P-loop containing nucleoside triphosphate hydrolases"/>
    <property type="match status" value="1"/>
</dbReference>
<dbReference type="FunFam" id="1.10.150.300:FF:000001">
    <property type="entry name" value="Ribosome-binding ATPase YchF"/>
    <property type="match status" value="1"/>
</dbReference>
<dbReference type="InterPro" id="IPR004396">
    <property type="entry name" value="ATPase_YchF/OLA1"/>
</dbReference>
<dbReference type="AlphaFoldDB" id="A0A388TK63"/>
<evidence type="ECO:0000259" key="8">
    <source>
        <dbReference type="PROSITE" id="PS51710"/>
    </source>
</evidence>
<dbReference type="GO" id="GO:0016887">
    <property type="term" value="F:ATP hydrolysis activity"/>
    <property type="evidence" value="ECO:0007669"/>
    <property type="project" value="UniProtKB-UniRule"/>
</dbReference>
<dbReference type="GO" id="GO:0005737">
    <property type="term" value="C:cytoplasm"/>
    <property type="evidence" value="ECO:0007669"/>
    <property type="project" value="TreeGrafter"/>
</dbReference>
<dbReference type="Gene3D" id="3.40.50.300">
    <property type="entry name" value="P-loop containing nucleotide triphosphate hydrolases"/>
    <property type="match status" value="1"/>
</dbReference>
<evidence type="ECO:0000259" key="9">
    <source>
        <dbReference type="PROSITE" id="PS51880"/>
    </source>
</evidence>
<dbReference type="PIRSF" id="PIRSF006641">
    <property type="entry name" value="CHP00092"/>
    <property type="match status" value="1"/>
</dbReference>
<evidence type="ECO:0000313" key="10">
    <source>
        <dbReference type="EMBL" id="GBR77669.1"/>
    </source>
</evidence>
<dbReference type="InterPro" id="IPR031167">
    <property type="entry name" value="G_OBG"/>
</dbReference>
<dbReference type="EMBL" id="BGZP01000018">
    <property type="protein sequence ID" value="GBR77669.1"/>
    <property type="molecule type" value="Genomic_DNA"/>
</dbReference>
<comment type="function">
    <text evidence="6">ATPase that binds to both the 70S ribosome and the 50S ribosomal subunit in a nucleotide-independent manner.</text>
</comment>
<feature type="binding site" evidence="6">
    <location>
        <begin position="12"/>
        <end position="17"/>
    </location>
    <ligand>
        <name>ATP</name>
        <dbReference type="ChEBI" id="CHEBI:30616"/>
    </ligand>
</feature>
<dbReference type="InterPro" id="IPR041706">
    <property type="entry name" value="YchF_N"/>
</dbReference>
<evidence type="ECO:0000256" key="5">
    <source>
        <dbReference type="ARBA" id="ARBA00022842"/>
    </source>
</evidence>
<protein>
    <recommendedName>
        <fullName evidence="6">Ribosome-binding ATPase YchF</fullName>
    </recommendedName>
</protein>
<dbReference type="PANTHER" id="PTHR23305">
    <property type="entry name" value="OBG GTPASE FAMILY"/>
    <property type="match status" value="1"/>
</dbReference>
<evidence type="ECO:0000256" key="2">
    <source>
        <dbReference type="ARBA" id="ARBA00022723"/>
    </source>
</evidence>
<dbReference type="SUPFAM" id="SSF81271">
    <property type="entry name" value="TGS-like"/>
    <property type="match status" value="1"/>
</dbReference>
<dbReference type="NCBIfam" id="TIGR00092">
    <property type="entry name" value="redox-regulated ATPase YchF"/>
    <property type="match status" value="1"/>
</dbReference>
<keyword evidence="3 6" id="KW-0547">Nucleotide-binding</keyword>
<keyword evidence="2" id="KW-0479">Metal-binding</keyword>
<dbReference type="HAMAP" id="MF_00944">
    <property type="entry name" value="YchF_OLA1_ATPase"/>
    <property type="match status" value="1"/>
</dbReference>
<dbReference type="InterPro" id="IPR006073">
    <property type="entry name" value="GTP-bd"/>
</dbReference>
<keyword evidence="5" id="KW-0460">Magnesium</keyword>
<dbReference type="Gene3D" id="3.10.20.30">
    <property type="match status" value="1"/>
</dbReference>
<evidence type="ECO:0000256" key="1">
    <source>
        <dbReference type="ARBA" id="ARBA00001946"/>
    </source>
</evidence>
<evidence type="ECO:0000313" key="11">
    <source>
        <dbReference type="Proteomes" id="UP000282196"/>
    </source>
</evidence>
<dbReference type="InterPro" id="IPR023192">
    <property type="entry name" value="TGS-like_dom_sf"/>
</dbReference>
<dbReference type="InterPro" id="IPR012676">
    <property type="entry name" value="TGS-like"/>
</dbReference>
<evidence type="ECO:0000256" key="3">
    <source>
        <dbReference type="ARBA" id="ARBA00022741"/>
    </source>
</evidence>
<feature type="domain" description="TGS" evidence="9">
    <location>
        <begin position="281"/>
        <end position="364"/>
    </location>
</feature>
<reference evidence="10 11" key="1">
    <citation type="journal article" date="2019" name="ISME J.">
        <title>Genome analyses of uncultured TG2/ZB3 bacteria in 'Margulisbacteria' specifically attached to ectosymbiotic spirochetes of protists in the termite gut.</title>
        <authorList>
            <person name="Utami Y.D."/>
            <person name="Kuwahara H."/>
            <person name="Igai K."/>
            <person name="Murakami T."/>
            <person name="Sugaya K."/>
            <person name="Morikawa T."/>
            <person name="Nagura Y."/>
            <person name="Yuki M."/>
            <person name="Deevong P."/>
            <person name="Inoue T."/>
            <person name="Kihara K."/>
            <person name="Lo N."/>
            <person name="Yamada A."/>
            <person name="Ohkuma M."/>
            <person name="Hongoh Y."/>
        </authorList>
    </citation>
    <scope>NUCLEOTIDE SEQUENCE [LARGE SCALE GENOMIC DNA]</scope>
    <source>
        <strain evidence="10">RsDinE6-01</strain>
    </source>
</reference>
<dbReference type="GO" id="GO:0005525">
    <property type="term" value="F:GTP binding"/>
    <property type="evidence" value="ECO:0007669"/>
    <property type="project" value="InterPro"/>
</dbReference>
<dbReference type="GO" id="GO:0005524">
    <property type="term" value="F:ATP binding"/>
    <property type="evidence" value="ECO:0007669"/>
    <property type="project" value="UniProtKB-UniRule"/>
</dbReference>
<dbReference type="Gene3D" id="1.10.150.300">
    <property type="entry name" value="TGS-like domain"/>
    <property type="match status" value="1"/>
</dbReference>
<dbReference type="PANTHER" id="PTHR23305:SF18">
    <property type="entry name" value="OBG-TYPE G DOMAIN-CONTAINING PROTEIN"/>
    <property type="match status" value="1"/>
</dbReference>
<dbReference type="CDD" id="cd01900">
    <property type="entry name" value="YchF"/>
    <property type="match status" value="1"/>
</dbReference>
<dbReference type="Proteomes" id="UP000282196">
    <property type="component" value="Unassembled WGS sequence"/>
</dbReference>
<proteinExistence type="inferred from homology"/>
<dbReference type="InterPro" id="IPR004095">
    <property type="entry name" value="TGS"/>
</dbReference>
<comment type="cofactor">
    <cofactor evidence="1">
        <name>Mg(2+)</name>
        <dbReference type="ChEBI" id="CHEBI:18420"/>
    </cofactor>
</comment>
<dbReference type="InterPro" id="IPR013029">
    <property type="entry name" value="YchF_C"/>
</dbReference>
<name>A0A388TK63_9BACT</name>
<comment type="caution">
    <text evidence="10">The sequence shown here is derived from an EMBL/GenBank/DDBJ whole genome shotgun (WGS) entry which is preliminary data.</text>
</comment>
<comment type="similarity">
    <text evidence="6">Belongs to the TRAFAC class OBG-HflX-like GTPase superfamily. OBG GTPase family. YchF/OLA1 subfamily.</text>
</comment>
<gene>
    <name evidence="10" type="primary">ydchF</name>
    <name evidence="6" type="synonym">ychF</name>
    <name evidence="10" type="ORF">RDn1_328</name>
</gene>
<dbReference type="FunFam" id="3.10.20.30:FF:000001">
    <property type="entry name" value="Ribosome-binding ATPase YchF"/>
    <property type="match status" value="1"/>
</dbReference>